<keyword evidence="2" id="KW-0326">Glycosidase</keyword>
<dbReference type="PANTHER" id="PTHR12304:SF15">
    <property type="entry name" value="NON-SPECIFIC RIBONUCLEOSIDE HYDROLASE RIHC"/>
    <property type="match status" value="1"/>
</dbReference>
<dbReference type="OrthoDB" id="9797882at2"/>
<dbReference type="Proteomes" id="UP000185473">
    <property type="component" value="Chromosome"/>
</dbReference>
<dbReference type="InterPro" id="IPR023186">
    <property type="entry name" value="IUNH"/>
</dbReference>
<dbReference type="NCBIfam" id="NF008036">
    <property type="entry name" value="PRK10768.1"/>
    <property type="match status" value="1"/>
</dbReference>
<dbReference type="PANTHER" id="PTHR12304">
    <property type="entry name" value="INOSINE-URIDINE PREFERRING NUCLEOSIDE HYDROLASE"/>
    <property type="match status" value="1"/>
</dbReference>
<dbReference type="KEGG" id="wjo:FOL01_1648"/>
<evidence type="ECO:0000256" key="1">
    <source>
        <dbReference type="ARBA" id="ARBA00022801"/>
    </source>
</evidence>
<evidence type="ECO:0000313" key="5">
    <source>
        <dbReference type="Proteomes" id="UP000185473"/>
    </source>
</evidence>
<organism evidence="4 5">
    <name type="scientific">Weissella jogaejeotgali</name>
    <dbReference type="NCBI Taxonomy" id="1631871"/>
    <lineage>
        <taxon>Bacteria</taxon>
        <taxon>Bacillati</taxon>
        <taxon>Bacillota</taxon>
        <taxon>Bacilli</taxon>
        <taxon>Lactobacillales</taxon>
        <taxon>Lactobacillaceae</taxon>
        <taxon>Weissella</taxon>
    </lineage>
</organism>
<dbReference type="InterPro" id="IPR001910">
    <property type="entry name" value="Inosine/uridine_hydrolase_dom"/>
</dbReference>
<sequence length="304" mass="32698">MPSVILDMDPGIDDAAAIAVAVNHPDLDVKLITTVAGNVSVDKTTKNTLKLLSFFNKNIPVAMGAKAPLKKEFVDASAIHGSSGMPGYDFPEPQKEPIDLSAVEAIHQVIAQTDEKITLIATGSYTNIAEFIQQYPNDLDQVEQLILMGGSISGGNCSSVAEFNVFTDPDAAKIVFEAPIEKTMIGLDVTLKALITPATLNTIKDMGKSGDMLYKIIAAYEDIHAGGKPMHDVNTILYALEPALVVTKEMNIDVVTDGPAIGATVADIQNRWHQPGTHNAKVGVDIDAEKFNQWFIEQVARMPK</sequence>
<dbReference type="GO" id="GO:0006152">
    <property type="term" value="P:purine nucleoside catabolic process"/>
    <property type="evidence" value="ECO:0007669"/>
    <property type="project" value="TreeGrafter"/>
</dbReference>
<dbReference type="CDD" id="cd02651">
    <property type="entry name" value="nuc_hydro_IU_UC_XIUA"/>
    <property type="match status" value="1"/>
</dbReference>
<reference evidence="4 5" key="1">
    <citation type="submission" date="2016-02" db="EMBL/GenBank/DDBJ databases">
        <title>Complete Genome Sequence of Weissella jogaejeotgali FOL01.</title>
        <authorList>
            <person name="Lee J.-H."/>
            <person name="Ku H.-J."/>
        </authorList>
    </citation>
    <scope>NUCLEOTIDE SEQUENCE [LARGE SCALE GENOMIC DNA]</scope>
    <source>
        <strain evidence="4 5">FOL01</strain>
    </source>
</reference>
<dbReference type="GO" id="GO:0005829">
    <property type="term" value="C:cytosol"/>
    <property type="evidence" value="ECO:0007669"/>
    <property type="project" value="TreeGrafter"/>
</dbReference>
<dbReference type="EMBL" id="CP014332">
    <property type="protein sequence ID" value="APS42507.1"/>
    <property type="molecule type" value="Genomic_DNA"/>
</dbReference>
<keyword evidence="1 4" id="KW-0378">Hydrolase</keyword>
<evidence type="ECO:0000313" key="4">
    <source>
        <dbReference type="EMBL" id="APS42507.1"/>
    </source>
</evidence>
<proteinExistence type="predicted"/>
<gene>
    <name evidence="4" type="ORF">FOL01_1648</name>
</gene>
<name>A0A1L6RD55_9LACO</name>
<protein>
    <submittedName>
        <fullName evidence="4">Inosine-uridine preferring nucleoside hydrolase</fullName>
    </submittedName>
</protein>
<dbReference type="SUPFAM" id="SSF53590">
    <property type="entry name" value="Nucleoside hydrolase"/>
    <property type="match status" value="1"/>
</dbReference>
<evidence type="ECO:0000259" key="3">
    <source>
        <dbReference type="Pfam" id="PF01156"/>
    </source>
</evidence>
<dbReference type="AlphaFoldDB" id="A0A1L6RD55"/>
<accession>A0A1L6RD55</accession>
<dbReference type="GO" id="GO:0008477">
    <property type="term" value="F:purine nucleosidase activity"/>
    <property type="evidence" value="ECO:0007669"/>
    <property type="project" value="TreeGrafter"/>
</dbReference>
<evidence type="ECO:0000256" key="2">
    <source>
        <dbReference type="ARBA" id="ARBA00023295"/>
    </source>
</evidence>
<dbReference type="Gene3D" id="3.90.245.10">
    <property type="entry name" value="Ribonucleoside hydrolase-like"/>
    <property type="match status" value="1"/>
</dbReference>
<feature type="domain" description="Inosine/uridine-preferring nucleoside hydrolase" evidence="3">
    <location>
        <begin position="4"/>
        <end position="292"/>
    </location>
</feature>
<dbReference type="STRING" id="1631871.FOL01_1648"/>
<dbReference type="RefSeq" id="WP_075270247.1">
    <property type="nucleotide sequence ID" value="NZ_CP014332.1"/>
</dbReference>
<dbReference type="Pfam" id="PF01156">
    <property type="entry name" value="IU_nuc_hydro"/>
    <property type="match status" value="1"/>
</dbReference>
<keyword evidence="5" id="KW-1185">Reference proteome</keyword>
<dbReference type="InterPro" id="IPR036452">
    <property type="entry name" value="Ribo_hydro-like"/>
</dbReference>